<sequence>MKLFAIIFPLVLGLTSALPESGFQKASLIQREEAGAASEFCDQYCSDCSVRNPRCVICVSYSSGLGILNSSSLRY</sequence>
<dbReference type="RefSeq" id="XP_031906981.1">
    <property type="nucleotide sequence ID" value="XM_032056398.1"/>
</dbReference>
<dbReference type="GeneID" id="43640608"/>
<evidence type="ECO:0000256" key="1">
    <source>
        <dbReference type="SAM" id="SignalP"/>
    </source>
</evidence>
<protein>
    <submittedName>
        <fullName evidence="2">Uncharacterized protein</fullName>
    </submittedName>
</protein>
<feature type="signal peptide" evidence="1">
    <location>
        <begin position="1"/>
        <end position="17"/>
    </location>
</feature>
<keyword evidence="3" id="KW-1185">Reference proteome</keyword>
<keyword evidence="1" id="KW-0732">Signal</keyword>
<gene>
    <name evidence="2" type="ORF">BDV38DRAFT_265876</name>
</gene>
<proteinExistence type="predicted"/>
<dbReference type="Proteomes" id="UP000325672">
    <property type="component" value="Unassembled WGS sequence"/>
</dbReference>
<reference evidence="2 3" key="1">
    <citation type="submission" date="2019-04" db="EMBL/GenBank/DDBJ databases">
        <title>Friends and foes A comparative genomics study of 23 Aspergillus species from section Flavi.</title>
        <authorList>
            <consortium name="DOE Joint Genome Institute"/>
            <person name="Kjaerbolling I."/>
            <person name="Vesth T."/>
            <person name="Frisvad J.C."/>
            <person name="Nybo J.L."/>
            <person name="Theobald S."/>
            <person name="Kildgaard S."/>
            <person name="Isbrandt T."/>
            <person name="Kuo A."/>
            <person name="Sato A."/>
            <person name="Lyhne E.K."/>
            <person name="Kogle M.E."/>
            <person name="Wiebenga A."/>
            <person name="Kun R.S."/>
            <person name="Lubbers R.J."/>
            <person name="Makela M.R."/>
            <person name="Barry K."/>
            <person name="Chovatia M."/>
            <person name="Clum A."/>
            <person name="Daum C."/>
            <person name="Haridas S."/>
            <person name="He G."/>
            <person name="LaButti K."/>
            <person name="Lipzen A."/>
            <person name="Mondo S."/>
            <person name="Riley R."/>
            <person name="Salamov A."/>
            <person name="Simmons B.A."/>
            <person name="Magnuson J.K."/>
            <person name="Henrissat B."/>
            <person name="Mortensen U.H."/>
            <person name="Larsen T.O."/>
            <person name="Devries R.P."/>
            <person name="Grigoriev I.V."/>
            <person name="Machida M."/>
            <person name="Baker S.E."/>
            <person name="Andersen M.R."/>
        </authorList>
    </citation>
    <scope>NUCLEOTIDE SEQUENCE [LARGE SCALE GENOMIC DNA]</scope>
    <source>
        <strain evidence="2 3">CBS 117625</strain>
    </source>
</reference>
<name>A0A5N6S8C1_ASPPS</name>
<dbReference type="EMBL" id="ML743686">
    <property type="protein sequence ID" value="KAE8130918.1"/>
    <property type="molecule type" value="Genomic_DNA"/>
</dbReference>
<accession>A0A5N6S8C1</accession>
<evidence type="ECO:0000313" key="2">
    <source>
        <dbReference type="EMBL" id="KAE8130918.1"/>
    </source>
</evidence>
<feature type="chain" id="PRO_5025041469" evidence="1">
    <location>
        <begin position="18"/>
        <end position="75"/>
    </location>
</feature>
<evidence type="ECO:0000313" key="3">
    <source>
        <dbReference type="Proteomes" id="UP000325672"/>
    </source>
</evidence>
<dbReference type="AlphaFoldDB" id="A0A5N6S8C1"/>
<organism evidence="2 3">
    <name type="scientific">Aspergillus pseudotamarii</name>
    <dbReference type="NCBI Taxonomy" id="132259"/>
    <lineage>
        <taxon>Eukaryota</taxon>
        <taxon>Fungi</taxon>
        <taxon>Dikarya</taxon>
        <taxon>Ascomycota</taxon>
        <taxon>Pezizomycotina</taxon>
        <taxon>Eurotiomycetes</taxon>
        <taxon>Eurotiomycetidae</taxon>
        <taxon>Eurotiales</taxon>
        <taxon>Aspergillaceae</taxon>
        <taxon>Aspergillus</taxon>
        <taxon>Aspergillus subgen. Circumdati</taxon>
    </lineage>
</organism>